<evidence type="ECO:0000313" key="3">
    <source>
        <dbReference type="EMBL" id="MRN55409.1"/>
    </source>
</evidence>
<organism evidence="3 4">
    <name type="scientific">Paenibacillus monticola</name>
    <dbReference type="NCBI Taxonomy" id="2666075"/>
    <lineage>
        <taxon>Bacteria</taxon>
        <taxon>Bacillati</taxon>
        <taxon>Bacillota</taxon>
        <taxon>Bacilli</taxon>
        <taxon>Bacillales</taxon>
        <taxon>Paenibacillaceae</taxon>
        <taxon>Paenibacillus</taxon>
    </lineage>
</organism>
<feature type="chain" id="PRO_5039650479" evidence="2">
    <location>
        <begin position="31"/>
        <end position="561"/>
    </location>
</feature>
<proteinExistence type="predicted"/>
<accession>A0A7X2H8C1</accession>
<reference evidence="3 4" key="1">
    <citation type="submission" date="2019-11" db="EMBL/GenBank/DDBJ databases">
        <title>Paenibacillus monticola sp. nov., a novel PGPR strain isolated from mountain sample in China.</title>
        <authorList>
            <person name="Zhao Q."/>
            <person name="Li H.-P."/>
            <person name="Zhang J.-L."/>
        </authorList>
    </citation>
    <scope>NUCLEOTIDE SEQUENCE [LARGE SCALE GENOMIC DNA]</scope>
    <source>
        <strain evidence="3 4">LC-T2</strain>
    </source>
</reference>
<keyword evidence="4" id="KW-1185">Reference proteome</keyword>
<gene>
    <name evidence="3" type="ORF">GJB61_20720</name>
</gene>
<sequence length="561" mass="63374">MGITRKPGKMMVLLLALVMTLTTVGCSSNANKNNETTANNGNTTNVAATTEPTAAAVSADEPGWKSDTSPITFDWYLNFAWFPNKWGVDPTSQYVTKKTGVNLNFIVPAGNENEKLNTLIASGKMPDFITLGFWEDAVKKMIEGDLVLPLNKLAEEYDPYFFKVSDADKLGWNTQEDGNVYGYPNSSSSPADYEKYGDNYVSNQVFVVRKDMYEAIGSPDMRTPEGFLNALKMAKEKFPDINGQPLIPLGLHEFTATGNDSLEGYIQNFLAIPREKDGKLYNRETDPEYIRWMKTLRQANQDGLLAKDIFIDKRPQMEEKITQGRYFAMLYQRTDFAAQLGTLYQQDPNKIYIAVDGPANTNLDAPRLNGPGISGWTVTLISKDVKDKARAIKFLSYLNSEEGNKDLFLGEKGVSYDTIDGKDQFKPEVFDLMNKDRSAFDKKYGSSFTFWMMQNTNITDQWAPKSVEPYKQLEDWTRGKAFSNSEFDQIDPLGNSPEGIIGSKIKELRGKTFPKLLMAPSDAEFDKIWTEYINKQKEIGLDKFQAFQQVKYEENKKKLGM</sequence>
<dbReference type="SUPFAM" id="SSF53850">
    <property type="entry name" value="Periplasmic binding protein-like II"/>
    <property type="match status" value="1"/>
</dbReference>
<protein>
    <submittedName>
        <fullName evidence="3">Extracellular solute-binding protein</fullName>
    </submittedName>
</protein>
<dbReference type="EMBL" id="WJXB01000008">
    <property type="protein sequence ID" value="MRN55409.1"/>
    <property type="molecule type" value="Genomic_DNA"/>
</dbReference>
<evidence type="ECO:0000313" key="4">
    <source>
        <dbReference type="Proteomes" id="UP000463051"/>
    </source>
</evidence>
<dbReference type="PROSITE" id="PS51257">
    <property type="entry name" value="PROKAR_LIPOPROTEIN"/>
    <property type="match status" value="1"/>
</dbReference>
<keyword evidence="1 2" id="KW-0732">Signal</keyword>
<dbReference type="InterPro" id="IPR050490">
    <property type="entry name" value="Bact_solute-bd_prot1"/>
</dbReference>
<dbReference type="RefSeq" id="WP_154120904.1">
    <property type="nucleotide sequence ID" value="NZ_WJXB01000008.1"/>
</dbReference>
<dbReference type="AlphaFoldDB" id="A0A7X2H8C1"/>
<feature type="signal peptide" evidence="2">
    <location>
        <begin position="1"/>
        <end position="30"/>
    </location>
</feature>
<dbReference type="PANTHER" id="PTHR43649:SF33">
    <property type="entry name" value="POLYGALACTURONAN_RHAMNOGALACTURONAN-BINDING PROTEIN YTCQ"/>
    <property type="match status" value="1"/>
</dbReference>
<comment type="caution">
    <text evidence="3">The sequence shown here is derived from an EMBL/GenBank/DDBJ whole genome shotgun (WGS) entry which is preliminary data.</text>
</comment>
<dbReference type="Gene3D" id="3.40.190.10">
    <property type="entry name" value="Periplasmic binding protein-like II"/>
    <property type="match status" value="2"/>
</dbReference>
<evidence type="ECO:0000256" key="2">
    <source>
        <dbReference type="SAM" id="SignalP"/>
    </source>
</evidence>
<name>A0A7X2H8C1_9BACL</name>
<evidence type="ECO:0000256" key="1">
    <source>
        <dbReference type="ARBA" id="ARBA00022729"/>
    </source>
</evidence>
<dbReference type="Proteomes" id="UP000463051">
    <property type="component" value="Unassembled WGS sequence"/>
</dbReference>
<dbReference type="PANTHER" id="PTHR43649">
    <property type="entry name" value="ARABINOSE-BINDING PROTEIN-RELATED"/>
    <property type="match status" value="1"/>
</dbReference>